<gene>
    <name evidence="2" type="ORF">GDO78_017391</name>
</gene>
<dbReference type="EMBL" id="WNTK01002481">
    <property type="protein sequence ID" value="KAG9465985.1"/>
    <property type="molecule type" value="Genomic_DNA"/>
</dbReference>
<dbReference type="AlphaFoldDB" id="A0A8J6E7H6"/>
<dbReference type="Proteomes" id="UP000770717">
    <property type="component" value="Unassembled WGS sequence"/>
</dbReference>
<keyword evidence="1" id="KW-0472">Membrane</keyword>
<proteinExistence type="predicted"/>
<organism evidence="2 3">
    <name type="scientific">Eleutherodactylus coqui</name>
    <name type="common">Puerto Rican coqui</name>
    <dbReference type="NCBI Taxonomy" id="57060"/>
    <lineage>
        <taxon>Eukaryota</taxon>
        <taxon>Metazoa</taxon>
        <taxon>Chordata</taxon>
        <taxon>Craniata</taxon>
        <taxon>Vertebrata</taxon>
        <taxon>Euteleostomi</taxon>
        <taxon>Amphibia</taxon>
        <taxon>Batrachia</taxon>
        <taxon>Anura</taxon>
        <taxon>Neobatrachia</taxon>
        <taxon>Hyloidea</taxon>
        <taxon>Eleutherodactylidae</taxon>
        <taxon>Eleutherodactylinae</taxon>
        <taxon>Eleutherodactylus</taxon>
        <taxon>Eleutherodactylus</taxon>
    </lineage>
</organism>
<keyword evidence="3" id="KW-1185">Reference proteome</keyword>
<reference evidence="2" key="1">
    <citation type="thesis" date="2020" institute="ProQuest LLC" country="789 East Eisenhower Parkway, Ann Arbor, MI, USA">
        <title>Comparative Genomics and Chromosome Evolution.</title>
        <authorList>
            <person name="Mudd A.B."/>
        </authorList>
    </citation>
    <scope>NUCLEOTIDE SEQUENCE</scope>
    <source>
        <strain evidence="2">HN-11 Male</strain>
        <tissue evidence="2">Kidney and liver</tissue>
    </source>
</reference>
<evidence type="ECO:0000256" key="1">
    <source>
        <dbReference type="SAM" id="Phobius"/>
    </source>
</evidence>
<name>A0A8J6E7H6_ELECQ</name>
<keyword evidence="1" id="KW-0812">Transmembrane</keyword>
<protein>
    <submittedName>
        <fullName evidence="2">Uncharacterized protein</fullName>
    </submittedName>
</protein>
<feature type="transmembrane region" description="Helical" evidence="1">
    <location>
        <begin position="50"/>
        <end position="75"/>
    </location>
</feature>
<comment type="caution">
    <text evidence="2">The sequence shown here is derived from an EMBL/GenBank/DDBJ whole genome shotgun (WGS) entry which is preliminary data.</text>
</comment>
<accession>A0A8J6E7H6</accession>
<evidence type="ECO:0000313" key="2">
    <source>
        <dbReference type="EMBL" id="KAG9465985.1"/>
    </source>
</evidence>
<keyword evidence="1" id="KW-1133">Transmembrane helix</keyword>
<evidence type="ECO:0000313" key="3">
    <source>
        <dbReference type="Proteomes" id="UP000770717"/>
    </source>
</evidence>
<sequence>MGCYESCGTDECNLRSVSIKSPDPVLPLSRKLVRAALLSSDYVRRSNTGYFQLSLIDVMLFLHILHLYLLCLCVCV</sequence>